<dbReference type="EMBL" id="JAIWYP010000003">
    <property type="protein sequence ID" value="KAH3845123.1"/>
    <property type="molecule type" value="Genomic_DNA"/>
</dbReference>
<keyword evidence="3" id="KW-1185">Reference proteome</keyword>
<name>A0A9D4KS53_DREPO</name>
<protein>
    <submittedName>
        <fullName evidence="2">Uncharacterized protein</fullName>
    </submittedName>
</protein>
<proteinExistence type="predicted"/>
<feature type="chain" id="PRO_5039459271" evidence="1">
    <location>
        <begin position="21"/>
        <end position="152"/>
    </location>
</feature>
<reference evidence="2" key="2">
    <citation type="submission" date="2020-11" db="EMBL/GenBank/DDBJ databases">
        <authorList>
            <person name="McCartney M.A."/>
            <person name="Auch B."/>
            <person name="Kono T."/>
            <person name="Mallez S."/>
            <person name="Becker A."/>
            <person name="Gohl D.M."/>
            <person name="Silverstein K.A.T."/>
            <person name="Koren S."/>
            <person name="Bechman K.B."/>
            <person name="Herman A."/>
            <person name="Abrahante J.E."/>
            <person name="Garbe J."/>
        </authorList>
    </citation>
    <scope>NUCLEOTIDE SEQUENCE</scope>
    <source>
        <strain evidence="2">Duluth1</strain>
        <tissue evidence="2">Whole animal</tissue>
    </source>
</reference>
<sequence length="152" mass="17189">MKSLYLRILLCTILPIFVIPKDPEQIFYGGSISYYLTKLSTGNVSATVELVTGWQLGKGPCGPNCSKASIGKSTLPYRTLVERDNDEYFGNFTTDYKLQTEEAKQEIRLMNSIVKANMTETVIAVSENAQWEQELMTFSFELLQNTTHEDVK</sequence>
<gene>
    <name evidence="2" type="ORF">DPMN_087394</name>
</gene>
<keyword evidence="1" id="KW-0732">Signal</keyword>
<evidence type="ECO:0000313" key="3">
    <source>
        <dbReference type="Proteomes" id="UP000828390"/>
    </source>
</evidence>
<organism evidence="2 3">
    <name type="scientific">Dreissena polymorpha</name>
    <name type="common">Zebra mussel</name>
    <name type="synonym">Mytilus polymorpha</name>
    <dbReference type="NCBI Taxonomy" id="45954"/>
    <lineage>
        <taxon>Eukaryota</taxon>
        <taxon>Metazoa</taxon>
        <taxon>Spiralia</taxon>
        <taxon>Lophotrochozoa</taxon>
        <taxon>Mollusca</taxon>
        <taxon>Bivalvia</taxon>
        <taxon>Autobranchia</taxon>
        <taxon>Heteroconchia</taxon>
        <taxon>Euheterodonta</taxon>
        <taxon>Imparidentia</taxon>
        <taxon>Neoheterodontei</taxon>
        <taxon>Myida</taxon>
        <taxon>Dreissenoidea</taxon>
        <taxon>Dreissenidae</taxon>
        <taxon>Dreissena</taxon>
    </lineage>
</organism>
<evidence type="ECO:0000256" key="1">
    <source>
        <dbReference type="SAM" id="SignalP"/>
    </source>
</evidence>
<reference evidence="2" key="1">
    <citation type="journal article" date="2019" name="bioRxiv">
        <title>The Genome of the Zebra Mussel, Dreissena polymorpha: A Resource for Invasive Species Research.</title>
        <authorList>
            <person name="McCartney M.A."/>
            <person name="Auch B."/>
            <person name="Kono T."/>
            <person name="Mallez S."/>
            <person name="Zhang Y."/>
            <person name="Obille A."/>
            <person name="Becker A."/>
            <person name="Abrahante J.E."/>
            <person name="Garbe J."/>
            <person name="Badalamenti J.P."/>
            <person name="Herman A."/>
            <person name="Mangelson H."/>
            <person name="Liachko I."/>
            <person name="Sullivan S."/>
            <person name="Sone E.D."/>
            <person name="Koren S."/>
            <person name="Silverstein K.A.T."/>
            <person name="Beckman K.B."/>
            <person name="Gohl D.M."/>
        </authorList>
    </citation>
    <scope>NUCLEOTIDE SEQUENCE</scope>
    <source>
        <strain evidence="2">Duluth1</strain>
        <tissue evidence="2">Whole animal</tissue>
    </source>
</reference>
<comment type="caution">
    <text evidence="2">The sequence shown here is derived from an EMBL/GenBank/DDBJ whole genome shotgun (WGS) entry which is preliminary data.</text>
</comment>
<dbReference type="Proteomes" id="UP000828390">
    <property type="component" value="Unassembled WGS sequence"/>
</dbReference>
<dbReference type="AlphaFoldDB" id="A0A9D4KS53"/>
<feature type="signal peptide" evidence="1">
    <location>
        <begin position="1"/>
        <end position="20"/>
    </location>
</feature>
<accession>A0A9D4KS53</accession>
<evidence type="ECO:0000313" key="2">
    <source>
        <dbReference type="EMBL" id="KAH3845123.1"/>
    </source>
</evidence>